<gene>
    <name evidence="2" type="ORF">PFDBEHGB_00003</name>
</gene>
<evidence type="ECO:0000259" key="1">
    <source>
        <dbReference type="Pfam" id="PF23343"/>
    </source>
</evidence>
<proteinExistence type="predicted"/>
<dbReference type="Pfam" id="PF23343">
    <property type="entry name" value="REP_ORF2-G2P"/>
    <property type="match status" value="1"/>
</dbReference>
<sequence length="177" mass="21213">MESVKGLRAEWNDLRRWLQRYFGVKAISYIEVLEFGKKHDLPHLHILMARVFFEAEDLKAIYKWRGEQRIRVTRIRDFNALGYVLKYAIKVYNDFDVVKDSQAYLYWVTDAKVYGMSRDHYKSIHRREVAMVAFGWFMRMVDGEEYESFEFVGIFDWCVLDPPPLVVTDDWVDLHIG</sequence>
<reference evidence="2" key="1">
    <citation type="submission" date="2020-06" db="EMBL/GenBank/DDBJ databases">
        <title>Unique genomic features of the anaerobic methanotrophic archaea.</title>
        <authorList>
            <person name="Chadwick G.L."/>
            <person name="Skennerton C.T."/>
            <person name="Laso-Perez R."/>
            <person name="Leu A.O."/>
            <person name="Speth D.R."/>
            <person name="Yu H."/>
            <person name="Morgan-Lang C."/>
            <person name="Hatzenpichler R."/>
            <person name="Goudeau D."/>
            <person name="Malmstrom R."/>
            <person name="Brazelton W.J."/>
            <person name="Woyke T."/>
            <person name="Hallam S.J."/>
            <person name="Tyson G.W."/>
            <person name="Wegener G."/>
            <person name="Boetius A."/>
            <person name="Orphan V."/>
        </authorList>
    </citation>
    <scope>NUCLEOTIDE SEQUENCE</scope>
</reference>
<dbReference type="AlphaFoldDB" id="A0A7G9Z6X8"/>
<dbReference type="InterPro" id="IPR056906">
    <property type="entry name" value="ORF2/G2P_dom"/>
</dbReference>
<accession>A0A7G9Z6X8</accession>
<evidence type="ECO:0000313" key="2">
    <source>
        <dbReference type="EMBL" id="QNO56012.1"/>
    </source>
</evidence>
<protein>
    <recommendedName>
        <fullName evidence="1">Replication-associated protein ORF2/G2P domain-containing protein</fullName>
    </recommendedName>
</protein>
<organism evidence="2">
    <name type="scientific">Candidatus Methanophaga sp. ANME-1 ERB7</name>
    <dbReference type="NCBI Taxonomy" id="2759913"/>
    <lineage>
        <taxon>Archaea</taxon>
        <taxon>Methanobacteriati</taxon>
        <taxon>Methanobacteriota</taxon>
        <taxon>Stenosarchaea group</taxon>
        <taxon>Methanomicrobia</taxon>
        <taxon>Candidatus Methanophagales</taxon>
        <taxon>Candidatus Methanophagaceae</taxon>
        <taxon>Candidatus Methanophaga</taxon>
    </lineage>
</organism>
<feature type="domain" description="Replication-associated protein ORF2/G2P" evidence="1">
    <location>
        <begin position="7"/>
        <end position="90"/>
    </location>
</feature>
<dbReference type="EMBL" id="MT631642">
    <property type="protein sequence ID" value="QNO56012.1"/>
    <property type="molecule type" value="Genomic_DNA"/>
</dbReference>
<name>A0A7G9Z6X8_9EURY</name>